<gene>
    <name evidence="2" type="ORF">KV121_002536</name>
</gene>
<protein>
    <submittedName>
        <fullName evidence="2">DUF2235 domain-containing protein</fullName>
    </submittedName>
</protein>
<dbReference type="RefSeq" id="WP_057102298.1">
    <property type="nucleotide sequence ID" value="NZ_BPFK01000048.1"/>
</dbReference>
<dbReference type="EMBL" id="DAESCB010000006">
    <property type="protein sequence ID" value="HBH7042460.1"/>
    <property type="molecule type" value="Genomic_DNA"/>
</dbReference>
<proteinExistence type="predicted"/>
<reference evidence="2" key="2">
    <citation type="submission" date="2021-07" db="EMBL/GenBank/DDBJ databases">
        <authorList>
            <consortium name="NCBI Pathogen Detection Project"/>
        </authorList>
    </citation>
    <scope>NUCLEOTIDE SEQUENCE</scope>
    <source>
        <strain evidence="2">91871</strain>
    </source>
</reference>
<accession>A0A9P3Z557</accession>
<feature type="region of interest" description="Disordered" evidence="1">
    <location>
        <begin position="597"/>
        <end position="621"/>
    </location>
</feature>
<sequence>MISESVISAAVRAQQAEDGKVGNCGRVWHVAFFFDGVGRNIVQDAPACRLSNIARLFRAYPDEYANRGNTCFNKFYFSGMGTAYKDDSVDNINSLMDISLDNLLEDMKNLPEDTISDAGESVIKGDKKWTDVLGNLLEDLNNPVEWAKGIGKLAVKAAGKAGIESTPWLRDHEAISAYFMTGEPIRLEAAKKQFEKFYTENMKGSVPVKKISVSLYGFDMGATLARKFLDNFLQELCQKNKEGIYQYKNVSVDIAFVGLFDCSRHSPASSNNGLDYFFMWLGLPGNMISSVLGEKAIDQNSPLPDVVNSALHLIAAHERRPWRGLYLLGEAAKNKKYREELLPGCSEDIGGGLKPDEQKPSAELCRVALYNMYHAACQAGVPFPDFDTLEQYDAKISSYFLMNDAVQGIPVNYWTSRYQKEEVKEKEFSDTAQERHLDNYFLWLGEQYYMYQYERGRLDKKLSLARRKQISGYGPLAGTGINPNTEVDVIKAQISELDSLWGWLDDVNDVARGLKNDFIVNPRLNDNRIKLKPQIYNAAVNRAMKFLEFSSAAYNNENPPSSSSRIANTLYSFFVHDIQRVDHASSISEDFFLRRSSEMPDDDSNPLENKGDGKKHTRRDD</sequence>
<feature type="compositionally biased region" description="Basic and acidic residues" evidence="1">
    <location>
        <begin position="609"/>
        <end position="621"/>
    </location>
</feature>
<dbReference type="AlphaFoldDB" id="A0A9P3Z557"/>
<comment type="caution">
    <text evidence="2">The sequence shown here is derived from an EMBL/GenBank/DDBJ whole genome shotgun (WGS) entry which is preliminary data.</text>
</comment>
<evidence type="ECO:0000256" key="1">
    <source>
        <dbReference type="SAM" id="MobiDB-lite"/>
    </source>
</evidence>
<dbReference type="Proteomes" id="UP000885148">
    <property type="component" value="Unassembled WGS sequence"/>
</dbReference>
<dbReference type="PANTHER" id="PTHR33840">
    <property type="match status" value="1"/>
</dbReference>
<evidence type="ECO:0000313" key="3">
    <source>
        <dbReference type="Proteomes" id="UP000885148"/>
    </source>
</evidence>
<organism evidence="2 3">
    <name type="scientific">Citrobacter freundii</name>
    <dbReference type="NCBI Taxonomy" id="546"/>
    <lineage>
        <taxon>Bacteria</taxon>
        <taxon>Pseudomonadati</taxon>
        <taxon>Pseudomonadota</taxon>
        <taxon>Gammaproteobacteria</taxon>
        <taxon>Enterobacterales</taxon>
        <taxon>Enterobacteriaceae</taxon>
        <taxon>Citrobacter</taxon>
        <taxon>Citrobacter freundii complex</taxon>
    </lineage>
</organism>
<evidence type="ECO:0000313" key="2">
    <source>
        <dbReference type="EMBL" id="HBH7042460.1"/>
    </source>
</evidence>
<name>A0A9P3Z557_CITFR</name>
<reference evidence="2" key="1">
    <citation type="journal article" date="2018" name="Genome Biol.">
        <title>SKESA: strategic k-mer extension for scrupulous assemblies.</title>
        <authorList>
            <person name="Souvorov A."/>
            <person name="Agarwala R."/>
            <person name="Lipman D.J."/>
        </authorList>
    </citation>
    <scope>NUCLEOTIDE SEQUENCE</scope>
    <source>
        <strain evidence="2">91871</strain>
    </source>
</reference>
<dbReference type="PANTHER" id="PTHR33840:SF1">
    <property type="entry name" value="TLE1 PHOSPHOLIPASE DOMAIN-CONTAINING PROTEIN"/>
    <property type="match status" value="1"/>
</dbReference>